<keyword evidence="3" id="KW-1185">Reference proteome</keyword>
<feature type="region of interest" description="Disordered" evidence="1">
    <location>
        <begin position="1266"/>
        <end position="1299"/>
    </location>
</feature>
<dbReference type="SUPFAM" id="SSF48371">
    <property type="entry name" value="ARM repeat"/>
    <property type="match status" value="1"/>
</dbReference>
<dbReference type="Pfam" id="PF12422">
    <property type="entry name" value="Condensin2nSMC"/>
    <property type="match status" value="1"/>
</dbReference>
<dbReference type="OrthoDB" id="10062843at2759"/>
<feature type="region of interest" description="Disordered" evidence="1">
    <location>
        <begin position="631"/>
        <end position="663"/>
    </location>
</feature>
<dbReference type="GO" id="GO:0000070">
    <property type="term" value="P:mitotic sister chromatid segregation"/>
    <property type="evidence" value="ECO:0007669"/>
    <property type="project" value="TreeGrafter"/>
</dbReference>
<protein>
    <submittedName>
        <fullName evidence="2">Uncharacterized protein</fullName>
    </submittedName>
</protein>
<dbReference type="GO" id="GO:0000796">
    <property type="term" value="C:condensin complex"/>
    <property type="evidence" value="ECO:0007669"/>
    <property type="project" value="TreeGrafter"/>
</dbReference>
<organism evidence="2 3">
    <name type="scientific">Polysphondylium violaceum</name>
    <dbReference type="NCBI Taxonomy" id="133409"/>
    <lineage>
        <taxon>Eukaryota</taxon>
        <taxon>Amoebozoa</taxon>
        <taxon>Evosea</taxon>
        <taxon>Eumycetozoa</taxon>
        <taxon>Dictyostelia</taxon>
        <taxon>Dictyosteliales</taxon>
        <taxon>Dictyosteliaceae</taxon>
        <taxon>Polysphondylium</taxon>
    </lineage>
</organism>
<feature type="compositionally biased region" description="Basic residues" evidence="1">
    <location>
        <begin position="634"/>
        <end position="643"/>
    </location>
</feature>
<name>A0A8J4V5D1_9MYCE</name>
<dbReference type="InterPro" id="IPR011989">
    <property type="entry name" value="ARM-like"/>
</dbReference>
<dbReference type="EMBL" id="AJWJ01000013">
    <property type="protein sequence ID" value="KAF2078043.1"/>
    <property type="molecule type" value="Genomic_DNA"/>
</dbReference>
<evidence type="ECO:0000256" key="1">
    <source>
        <dbReference type="SAM" id="MobiDB-lite"/>
    </source>
</evidence>
<evidence type="ECO:0000313" key="2">
    <source>
        <dbReference type="EMBL" id="KAF2078043.1"/>
    </source>
</evidence>
<dbReference type="Gene3D" id="1.25.10.10">
    <property type="entry name" value="Leucine-rich Repeat Variant"/>
    <property type="match status" value="1"/>
</dbReference>
<gene>
    <name evidence="2" type="ORF">CYY_000681</name>
</gene>
<accession>A0A8J4V5D1</accession>
<proteinExistence type="predicted"/>
<dbReference type="PANTHER" id="PTHR16199:SF4">
    <property type="entry name" value="CONDENSIN-2 COMPLEX SUBUNIT G2"/>
    <property type="match status" value="1"/>
</dbReference>
<dbReference type="PANTHER" id="PTHR16199">
    <property type="entry name" value="CONDENSIN-2 COMPLEX SUBUNIT G2"/>
    <property type="match status" value="1"/>
</dbReference>
<reference evidence="2" key="1">
    <citation type="submission" date="2020-01" db="EMBL/GenBank/DDBJ databases">
        <title>Development of genomics and gene disruption for Polysphondylium violaceum indicates a role for the polyketide synthase stlB in stalk morphogenesis.</title>
        <authorList>
            <person name="Narita B."/>
            <person name="Kawabe Y."/>
            <person name="Kin K."/>
            <person name="Saito T."/>
            <person name="Gibbs R."/>
            <person name="Kuspa A."/>
            <person name="Muzny D."/>
            <person name="Queller D."/>
            <person name="Richards S."/>
            <person name="Strassman J."/>
            <person name="Sucgang R."/>
            <person name="Worley K."/>
            <person name="Schaap P."/>
        </authorList>
    </citation>
    <scope>NUCLEOTIDE SEQUENCE</scope>
    <source>
        <strain evidence="2">QSvi11</strain>
    </source>
</reference>
<sequence length="1299" mass="148413">MEKVKKLFFQAVEDGDKNQFIELSVKNQYVQGKNQDITKFSVEEYLQFLQVREYEPFFQQIKDNLLVPLIEQDCLTPSDPANDGDIHDKESEKNQEKVILQGLKTMSGIVSLSTHFLNAIDKKQSVAPTSLFDIIYICYDLILQMKNYSERIVQEKLVSTALAKQLETIYAKLANDISLCCETWYKQKRDNAILLVPITVSYLVQKASESDKDASIKRLYQMRYGIPEFDFREKDTEPIRDLLVRSFIEPHFLKTIEGRKFLVFLLTIHPLVNHIHLAVKSQLHLCKKSICQSYAEIYFKAWCQASGPVIGSIEAIIHDLVNGAIFSSNDKLHKSLCTFMNYLHLQKPHKGVDSMLLNAYGPNLFRSLKFANPLIRANAARLFISAFPLIDSESSIQEIEEYHQTQFNLLQDILFDPYIPVRATAVQGAFEILSKYWEVIPLGTSRSLLMKLLTSQAHDKASSLVRETVFLGIKFMLNECHLSHSILAIMLPGLRDLIHDSSERVRGAFLDVLLYIKTISTIHYLDVVPVDHLLERLVLDNKNANLSKKLTELLVEPYFPDVKKNAILLNRCIGFIQTKKQAAFTFYSNIVNFVQIKSGAKLAASLMRFLSTFVKKHPDINQVIEKHTIESSSKKKSNKKSSKKDKQDKEEQEEQEEQQEKEVKDISLEDFDSILEIIYLVLSSVKKRLEKDTDDKTTWDNLLNYYSDDDICGLYIWAFSATIPRVNSMAWLIKIASLFSFSNFPSFSEMLLRNFEEVDHTTPDILKENLLKCLFAWNKADLVMNIIIESLVAPIQCITEILNQKEQQEQESLLAKRKKKNQYQEDQDDESKLTGLCDRALVSITFLDMLLKSEDSRAITINLKEEMVELIASLSMYLQFTHRRICCESGISDKIICSQELSLSRTLLTSGYLLYFKVLIHVEGDTGAIDKVSNMLTTPITWWVEQIFPCLESFLARNNLKKRSRSEQDNDDDEGDTTQDYIQDANEKPFIVDICLILMTFLSEGVTFGFYPALDMYEHVLNTIKLCKGVPIFSSLVPIYAKFAFQLYFTCPRDVENLEGSKKVLLAILDTIDANKSLESTDTPYSFFKLNDFILLYHQKGTLGELIKPIVDIVFKEFTKILLPKLINTSSKKKSDIPLKVLSKLEQVSPISNFIISSLSKSSLGVSQLSEHLSTYVASNSMNQKSIYFTLNLISIIILTQSKSSTDYSSIQNLLITFISKLPHLANSDDYSDEEDENDGPDESTLLNKNRIGVSYAQLLRSANNLLNHTMKENEQPAPTTSSVASKKKKNEKVSKNKK</sequence>
<dbReference type="Proteomes" id="UP000695562">
    <property type="component" value="Unassembled WGS sequence"/>
</dbReference>
<evidence type="ECO:0000313" key="3">
    <source>
        <dbReference type="Proteomes" id="UP000695562"/>
    </source>
</evidence>
<dbReference type="InterPro" id="IPR016024">
    <property type="entry name" value="ARM-type_fold"/>
</dbReference>
<comment type="caution">
    <text evidence="2">The sequence shown here is derived from an EMBL/GenBank/DDBJ whole genome shotgun (WGS) entry which is preliminary data.</text>
</comment>
<dbReference type="GO" id="GO:0005634">
    <property type="term" value="C:nucleus"/>
    <property type="evidence" value="ECO:0007669"/>
    <property type="project" value="InterPro"/>
</dbReference>
<dbReference type="InterPro" id="IPR024741">
    <property type="entry name" value="Condensin2_G2"/>
</dbReference>